<feature type="compositionally biased region" description="Pro residues" evidence="1">
    <location>
        <begin position="34"/>
        <end position="43"/>
    </location>
</feature>
<comment type="caution">
    <text evidence="3">The sequence shown here is derived from an EMBL/GenBank/DDBJ whole genome shotgun (WGS) entry which is preliminary data.</text>
</comment>
<dbReference type="RefSeq" id="WP_165136185.1">
    <property type="nucleotide sequence ID" value="NZ_CP049253.1"/>
</dbReference>
<name>A0ABS4ZGV9_9MICO</name>
<evidence type="ECO:0000313" key="3">
    <source>
        <dbReference type="EMBL" id="MBP2436512.1"/>
    </source>
</evidence>
<feature type="transmembrane region" description="Helical" evidence="2">
    <location>
        <begin position="83"/>
        <end position="104"/>
    </location>
</feature>
<keyword evidence="2" id="KW-1133">Transmembrane helix</keyword>
<sequence length="646" mass="68973">MSGSTDPYAGHSRREIRELRERESAATPAGAAPIVPPSAPPVPDDSAATAQLPVVPPESSGAEPPAPSDPDEKESRSKAWKPWLIVGIIFLVFCLVWLGVRALMVKSSLEQAQRLVAHVQEDTDSMRAALPLIGEHAGSAATVSWDPIWRAAELVPWAGDNLRGVRLAAQSIDVAVNDLALPALNEMESGSDAPVLTRVLPIVDEVEPRIVDLAAKIERVAESNALVGPVRPGVDMVNQVMQMAAPAIGVVPDLLGADEPRTYLLVFMNNAESVGLGGSAASQTLVTVDGGAFEIAAQGSSGDYLEGTPLENVDVPESAEALYGDFYGSYVNMSSARPHFPAMAEMVTEFWDRDVAPTLDNAASSRDIDGVISIDPIALGFILDATGPIHLATGDVMTSDNAVDLLLSDVYHRWNAYLEPEIVDGFFASVATEVFDKIASADFNLQAMLSSVTRGIDNGSIYFHSFHDEVQQHIDGEKVSGVLPTSNEVESTVGVFFRDESASKIDYYMKSNIDVNQTCSASGSEFVVDTTLHLDIAQGAADVLPDYVKSATWGSSQFRTAVYVYGVPGTTLESVQMDGREVRLVRDDVVDLDRPVAYFETYLQPGEIAKVTATFSGEGDFGPAALQSTPMVQPTTGLVNGCAQEE</sequence>
<accession>A0ABS4ZGV9</accession>
<dbReference type="Proteomes" id="UP001519362">
    <property type="component" value="Unassembled WGS sequence"/>
</dbReference>
<evidence type="ECO:0000313" key="4">
    <source>
        <dbReference type="Proteomes" id="UP001519362"/>
    </source>
</evidence>
<dbReference type="InterPro" id="IPR025101">
    <property type="entry name" value="DUF4012"/>
</dbReference>
<dbReference type="EMBL" id="JAGIOL010000001">
    <property type="protein sequence ID" value="MBP2436512.1"/>
    <property type="molecule type" value="Genomic_DNA"/>
</dbReference>
<evidence type="ECO:0000256" key="2">
    <source>
        <dbReference type="SAM" id="Phobius"/>
    </source>
</evidence>
<proteinExistence type="predicted"/>
<feature type="region of interest" description="Disordered" evidence="1">
    <location>
        <begin position="1"/>
        <end position="75"/>
    </location>
</feature>
<keyword evidence="2" id="KW-0472">Membrane</keyword>
<gene>
    <name evidence="3" type="ORF">JOF34_001098</name>
</gene>
<evidence type="ECO:0008006" key="5">
    <source>
        <dbReference type="Google" id="ProtNLM"/>
    </source>
</evidence>
<keyword evidence="2" id="KW-0812">Transmembrane</keyword>
<evidence type="ECO:0000256" key="1">
    <source>
        <dbReference type="SAM" id="MobiDB-lite"/>
    </source>
</evidence>
<organism evidence="3 4">
    <name type="scientific">Microbacterium amylolyticum</name>
    <dbReference type="NCBI Taxonomy" id="936337"/>
    <lineage>
        <taxon>Bacteria</taxon>
        <taxon>Bacillati</taxon>
        <taxon>Actinomycetota</taxon>
        <taxon>Actinomycetes</taxon>
        <taxon>Micrococcales</taxon>
        <taxon>Microbacteriaceae</taxon>
        <taxon>Microbacterium</taxon>
    </lineage>
</organism>
<reference evidence="3 4" key="1">
    <citation type="submission" date="2021-03" db="EMBL/GenBank/DDBJ databases">
        <title>Sequencing the genomes of 1000 actinobacteria strains.</title>
        <authorList>
            <person name="Klenk H.-P."/>
        </authorList>
    </citation>
    <scope>NUCLEOTIDE SEQUENCE [LARGE SCALE GENOMIC DNA]</scope>
    <source>
        <strain evidence="3 4">DSM 24221</strain>
    </source>
</reference>
<feature type="compositionally biased region" description="Basic and acidic residues" evidence="1">
    <location>
        <begin position="12"/>
        <end position="24"/>
    </location>
</feature>
<dbReference type="Pfam" id="PF13196">
    <property type="entry name" value="DUF4012"/>
    <property type="match status" value="1"/>
</dbReference>
<keyword evidence="4" id="KW-1185">Reference proteome</keyword>
<protein>
    <recommendedName>
        <fullName evidence="5">DUF4012 domain-containing protein</fullName>
    </recommendedName>
</protein>